<dbReference type="AlphaFoldDB" id="A0A1W6BY32"/>
<dbReference type="OrthoDB" id="2035290at2"/>
<proteinExistence type="predicted"/>
<evidence type="ECO:0000256" key="1">
    <source>
        <dbReference type="SAM" id="Coils"/>
    </source>
</evidence>
<feature type="coiled-coil region" evidence="1">
    <location>
        <begin position="145"/>
        <end position="197"/>
    </location>
</feature>
<dbReference type="Proteomes" id="UP000192902">
    <property type="component" value="Chromosome"/>
</dbReference>
<sequence>MALEFPQNLSTKFNVELKVESQNSKKDFENLQEYTKYLSDKYGVNAGQRMISGVPTTINVSSAFIKEAFENPDKRKFLEENLEAMQSLDDALRMLAIISPSSEMTHAGFIVDESGNISMFSGGKTKDSWVSKNKTNSWQNTSSSADELEKILEKARKRQKEFEKNLEKSLKKAEEKAKQLQEELQSHATQNQTKTTQTTLNKDLSFEFEVSGKDTSELLENFKITLSNITSSNALLDLKA</sequence>
<dbReference type="RefSeq" id="WP_027305192.1">
    <property type="nucleotide sequence ID" value="NZ_CP020867.1"/>
</dbReference>
<keyword evidence="1" id="KW-0175">Coiled coil</keyword>
<dbReference type="KEGG" id="ccun:CCUN_1431"/>
<evidence type="ECO:0000313" key="2">
    <source>
        <dbReference type="EMBL" id="ARJ57019.1"/>
    </source>
</evidence>
<gene>
    <name evidence="2" type="ORF">CCUN_1431</name>
</gene>
<organism evidence="2 3">
    <name type="scientific">Campylobacter cuniculorum DSM 23162 = LMG 24588</name>
    <dbReference type="NCBI Taxonomy" id="1121267"/>
    <lineage>
        <taxon>Bacteria</taxon>
        <taxon>Pseudomonadati</taxon>
        <taxon>Campylobacterota</taxon>
        <taxon>Epsilonproteobacteria</taxon>
        <taxon>Campylobacterales</taxon>
        <taxon>Campylobacteraceae</taxon>
        <taxon>Campylobacter</taxon>
    </lineage>
</organism>
<dbReference type="STRING" id="1121267.CCUN_1431"/>
<dbReference type="EMBL" id="CP020867">
    <property type="protein sequence ID" value="ARJ57019.1"/>
    <property type="molecule type" value="Genomic_DNA"/>
</dbReference>
<evidence type="ECO:0000313" key="3">
    <source>
        <dbReference type="Proteomes" id="UP000192902"/>
    </source>
</evidence>
<name>A0A1W6BY32_9BACT</name>
<dbReference type="eggNOG" id="ENOG5030085">
    <property type="taxonomic scope" value="Bacteria"/>
</dbReference>
<accession>A0A1W6BY32</accession>
<protein>
    <submittedName>
        <fullName evidence="2">Uncharacterized protein</fullName>
    </submittedName>
</protein>
<reference evidence="2 3" key="1">
    <citation type="submission" date="2017-04" db="EMBL/GenBank/DDBJ databases">
        <title>Complete genome sequence of the Campylobacter cuniculorum type strain LMG24588.</title>
        <authorList>
            <person name="Miller W.G."/>
            <person name="Yee E."/>
            <person name="Revez J."/>
            <person name="Bono J.L."/>
            <person name="Rossi M."/>
        </authorList>
    </citation>
    <scope>NUCLEOTIDE SEQUENCE [LARGE SCALE GENOMIC DNA]</scope>
    <source>
        <strain evidence="2 3">LMG 24588</strain>
    </source>
</reference>